<evidence type="ECO:0000256" key="7">
    <source>
        <dbReference type="ARBA" id="ARBA00034414"/>
    </source>
</evidence>
<dbReference type="FunFam" id="3.20.20.80:FF:000043">
    <property type="entry name" value="cytosolic endo-beta-N-acetylglucosaminidase"/>
    <property type="match status" value="1"/>
</dbReference>
<dbReference type="PANTHER" id="PTHR13246">
    <property type="entry name" value="ENDO BETA N-ACETYLGLUCOSAMINIDASE"/>
    <property type="match status" value="1"/>
</dbReference>
<dbReference type="EC" id="3.2.1.96" evidence="3"/>
<evidence type="ECO:0000256" key="9">
    <source>
        <dbReference type="ARBA" id="ARBA00072457"/>
    </source>
</evidence>
<comment type="similarity">
    <text evidence="2">Belongs to the glycosyl hydrolase 85 family.</text>
</comment>
<protein>
    <recommendedName>
        <fullName evidence="9">Cytosolic endo-beta-N-acetylglucosaminidase</fullName>
        <ecNumber evidence="3">3.2.1.96</ecNumber>
    </recommendedName>
</protein>
<dbReference type="OrthoDB" id="284473at2759"/>
<organism evidence="11 12">
    <name type="scientific">Tetranychus urticae</name>
    <name type="common">Two-spotted spider mite</name>
    <dbReference type="NCBI Taxonomy" id="32264"/>
    <lineage>
        <taxon>Eukaryota</taxon>
        <taxon>Metazoa</taxon>
        <taxon>Ecdysozoa</taxon>
        <taxon>Arthropoda</taxon>
        <taxon>Chelicerata</taxon>
        <taxon>Arachnida</taxon>
        <taxon>Acari</taxon>
        <taxon>Acariformes</taxon>
        <taxon>Trombidiformes</taxon>
        <taxon>Prostigmata</taxon>
        <taxon>Eleutherengona</taxon>
        <taxon>Raphignathae</taxon>
        <taxon>Tetranychoidea</taxon>
        <taxon>Tetranychidae</taxon>
        <taxon>Tetranychus</taxon>
    </lineage>
</organism>
<evidence type="ECO:0000256" key="6">
    <source>
        <dbReference type="ARBA" id="ARBA00023295"/>
    </source>
</evidence>
<evidence type="ECO:0000256" key="8">
    <source>
        <dbReference type="ARBA" id="ARBA00054935"/>
    </source>
</evidence>
<keyword evidence="6" id="KW-0326">Glycosidase</keyword>
<comment type="subcellular location">
    <subcellularLocation>
        <location evidence="1">Cytoplasm</location>
        <location evidence="1">Cytosol</location>
    </subcellularLocation>
</comment>
<proteinExistence type="inferred from homology"/>
<gene>
    <name evidence="11" type="primary">107361598</name>
</gene>
<comment type="catalytic activity">
    <reaction evidence="7">
        <text>an N(4)-(oligosaccharide-(1-&gt;3)-[oligosaccharide-(1-&gt;6)]-beta-D-Man-(1-&gt;4)-beta-D-GlcNAc-(1-&gt;4)-alpha-D-GlcNAc)-L-asparaginyl-[protein] + H2O = an oligosaccharide-(1-&gt;3)-[oligosaccharide-(1-&gt;6)]-beta-D-Man-(1-&gt;4)-D-GlcNAc + N(4)-(N-acetyl-beta-D-glucosaminyl)-L-asparaginyl-[protein]</text>
        <dbReference type="Rhea" id="RHEA:73067"/>
        <dbReference type="Rhea" id="RHEA-COMP:12603"/>
        <dbReference type="Rhea" id="RHEA-COMP:18176"/>
        <dbReference type="ChEBI" id="CHEBI:15377"/>
        <dbReference type="ChEBI" id="CHEBI:132248"/>
        <dbReference type="ChEBI" id="CHEBI:192714"/>
        <dbReference type="ChEBI" id="CHEBI:192715"/>
        <dbReference type="EC" id="3.2.1.96"/>
    </reaction>
</comment>
<dbReference type="HOGENOM" id="CLU_032246_2_0_1"/>
<evidence type="ECO:0000313" key="12">
    <source>
        <dbReference type="Proteomes" id="UP000015104"/>
    </source>
</evidence>
<feature type="domain" description="Cytosolic endo-beta-N-acetylglucosaminidase TIM barrel" evidence="10">
    <location>
        <begin position="65"/>
        <end position="340"/>
    </location>
</feature>
<dbReference type="Proteomes" id="UP000015104">
    <property type="component" value="Unassembled WGS sequence"/>
</dbReference>
<name>T1K967_TETUR</name>
<evidence type="ECO:0000256" key="5">
    <source>
        <dbReference type="ARBA" id="ARBA00022801"/>
    </source>
</evidence>
<dbReference type="Gene3D" id="3.20.20.80">
    <property type="entry name" value="Glycosidases"/>
    <property type="match status" value="1"/>
</dbReference>
<dbReference type="EnsemblMetazoa" id="tetur07g03860.1">
    <property type="protein sequence ID" value="tetur07g03860.1"/>
    <property type="gene ID" value="tetur07g03860"/>
</dbReference>
<evidence type="ECO:0000259" key="10">
    <source>
        <dbReference type="Pfam" id="PF03644"/>
    </source>
</evidence>
<sequence length="440" mass="50462">MNHSEPNLQCTTGIKECLPIKNLEELLSWSPDQCPNITKLVSDLENHVFFDGPKVIVCHDMKGGYLEDRFIDGDDNHEAYRFFHWNLVDTFIYFSHYFISIPPITWINAAHVNGVPVLGTIITEGSIGRELCEKLLKSDDIINSVCEKLIALAKHYKIEGWFINIENEIEESLIPKLIHFIKTLRRLIKQSINQAQVLWYDSVTIEGSLKWQNCLNNRNVDFFQSCDGIFLNYTWKDDDLKNSRDLALSLGRLNDVYVGVDVFGRGMFGDGGFKTNLAIDKIRENLLSIAIFAPGWVLEILGPNDFTNNQIKFWRELQLEIRHSPKVLPFSTNFCQGFGLSKFVNGCKVQDKSWFNLSLSNTTTRNYVEDEIFLQDAFDGGHSIRMVDWNEPILSCYFNLDFGLVIDLIYKVTGSSKALMTPKIKVQCRNSEANKTSLER</sequence>
<evidence type="ECO:0000256" key="4">
    <source>
        <dbReference type="ARBA" id="ARBA00022490"/>
    </source>
</evidence>
<dbReference type="PANTHER" id="PTHR13246:SF1">
    <property type="entry name" value="CYTOSOLIC ENDO-BETA-N-ACETYLGLUCOSAMINIDASE"/>
    <property type="match status" value="1"/>
</dbReference>
<dbReference type="STRING" id="32264.T1K967"/>
<comment type="function">
    <text evidence="8">Endoglycosidase that releases N-glycans from glycoproteins by cleaving the beta-1,4-glycosidic bond in the N,N'-diacetylchitobiose core. Involved in the processing of free oligosaccharides in the cytosol.</text>
</comment>
<keyword evidence="12" id="KW-1185">Reference proteome</keyword>
<accession>T1K967</accession>
<dbReference type="Pfam" id="PF03644">
    <property type="entry name" value="Glyco_hydro_85"/>
    <property type="match status" value="1"/>
</dbReference>
<reference evidence="12" key="1">
    <citation type="submission" date="2011-08" db="EMBL/GenBank/DDBJ databases">
        <authorList>
            <person name="Rombauts S."/>
        </authorList>
    </citation>
    <scope>NUCLEOTIDE SEQUENCE</scope>
    <source>
        <strain evidence="12">London</strain>
    </source>
</reference>
<dbReference type="Gene3D" id="2.60.120.260">
    <property type="entry name" value="Galactose-binding domain-like"/>
    <property type="match status" value="1"/>
</dbReference>
<dbReference type="GO" id="GO:0033925">
    <property type="term" value="F:mannosyl-glycoprotein endo-beta-N-acetylglucosaminidase activity"/>
    <property type="evidence" value="ECO:0007669"/>
    <property type="project" value="UniProtKB-EC"/>
</dbReference>
<evidence type="ECO:0000313" key="11">
    <source>
        <dbReference type="EnsemblMetazoa" id="tetur07g03860.1"/>
    </source>
</evidence>
<dbReference type="eggNOG" id="KOG2331">
    <property type="taxonomic scope" value="Eukaryota"/>
</dbReference>
<evidence type="ECO:0000256" key="1">
    <source>
        <dbReference type="ARBA" id="ARBA00004514"/>
    </source>
</evidence>
<reference evidence="11" key="2">
    <citation type="submission" date="2015-06" db="UniProtKB">
        <authorList>
            <consortium name="EnsemblMetazoa"/>
        </authorList>
    </citation>
    <scope>IDENTIFICATION</scope>
</reference>
<dbReference type="InterPro" id="IPR005201">
    <property type="entry name" value="TIM_ENGase"/>
</dbReference>
<keyword evidence="4" id="KW-0963">Cytoplasm</keyword>
<dbReference type="AlphaFoldDB" id="T1K967"/>
<dbReference type="GO" id="GO:0005829">
    <property type="term" value="C:cytosol"/>
    <property type="evidence" value="ECO:0007669"/>
    <property type="project" value="UniProtKB-SubCell"/>
</dbReference>
<dbReference type="EMBL" id="CAEY01001890">
    <property type="status" value="NOT_ANNOTATED_CDS"/>
    <property type="molecule type" value="Genomic_DNA"/>
</dbReference>
<evidence type="ECO:0000256" key="3">
    <source>
        <dbReference type="ARBA" id="ARBA00012566"/>
    </source>
</evidence>
<dbReference type="CDD" id="cd06547">
    <property type="entry name" value="GH85_ENGase"/>
    <property type="match status" value="1"/>
</dbReference>
<dbReference type="OMA" id="WINQAHM"/>
<keyword evidence="5" id="KW-0378">Hydrolase</keyword>
<evidence type="ECO:0000256" key="2">
    <source>
        <dbReference type="ARBA" id="ARBA00007849"/>
    </source>
</evidence>
<dbReference type="InterPro" id="IPR032979">
    <property type="entry name" value="ENGase"/>
</dbReference>